<accession>A0A328F7X2</accession>
<dbReference type="SUPFAM" id="SSF46785">
    <property type="entry name" value="Winged helix' DNA-binding domain"/>
    <property type="match status" value="1"/>
</dbReference>
<evidence type="ECO:0000313" key="6">
    <source>
        <dbReference type="EMBL" id="RAM00774.1"/>
    </source>
</evidence>
<evidence type="ECO:0000256" key="2">
    <source>
        <dbReference type="ARBA" id="ARBA00023125"/>
    </source>
</evidence>
<dbReference type="OrthoDB" id="5365904at2"/>
<gene>
    <name evidence="6" type="ORF">DO021_17085</name>
    <name evidence="5" type="ORF">EYB58_21770</name>
</gene>
<dbReference type="PANTHER" id="PTHR43537:SF5">
    <property type="entry name" value="UXU OPERON TRANSCRIPTIONAL REGULATOR"/>
    <property type="match status" value="1"/>
</dbReference>
<keyword evidence="8" id="KW-1185">Reference proteome</keyword>
<reference evidence="5 8" key="2">
    <citation type="submission" date="2019-02" db="EMBL/GenBank/DDBJ databases">
        <title>Complete genome sequence of Desulfobacter hydrogenophilus AcRS1.</title>
        <authorList>
            <person name="Marietou A."/>
            <person name="Lund M.B."/>
            <person name="Marshall I.P.G."/>
            <person name="Schreiber L."/>
            <person name="Jorgensen B."/>
        </authorList>
    </citation>
    <scope>NUCLEOTIDE SEQUENCE [LARGE SCALE GENOMIC DNA]</scope>
    <source>
        <strain evidence="5 8">AcRS1</strain>
    </source>
</reference>
<evidence type="ECO:0000313" key="5">
    <source>
        <dbReference type="EMBL" id="QBH15304.1"/>
    </source>
</evidence>
<dbReference type="Gene3D" id="1.10.10.10">
    <property type="entry name" value="Winged helix-like DNA-binding domain superfamily/Winged helix DNA-binding domain"/>
    <property type="match status" value="1"/>
</dbReference>
<dbReference type="InterPro" id="IPR036390">
    <property type="entry name" value="WH_DNA-bd_sf"/>
</dbReference>
<dbReference type="GO" id="GO:0003677">
    <property type="term" value="F:DNA binding"/>
    <property type="evidence" value="ECO:0007669"/>
    <property type="project" value="UniProtKB-KW"/>
</dbReference>
<feature type="domain" description="HTH gntR-type" evidence="4">
    <location>
        <begin position="3"/>
        <end position="50"/>
    </location>
</feature>
<dbReference type="InterPro" id="IPR036388">
    <property type="entry name" value="WH-like_DNA-bd_sf"/>
</dbReference>
<keyword evidence="3" id="KW-0804">Transcription</keyword>
<dbReference type="EMBL" id="CP036313">
    <property type="protein sequence ID" value="QBH15304.1"/>
    <property type="molecule type" value="Genomic_DNA"/>
</dbReference>
<dbReference type="Proteomes" id="UP000293902">
    <property type="component" value="Chromosome"/>
</dbReference>
<reference evidence="6 7" key="1">
    <citation type="submission" date="2018-06" db="EMBL/GenBank/DDBJ databases">
        <title>Complete Genome Sequence of Desulfobacter hydrogenophilus (DSM3380).</title>
        <authorList>
            <person name="Marietou A."/>
            <person name="Schreiber L."/>
            <person name="Marshall I."/>
            <person name="Jorgensen B."/>
        </authorList>
    </citation>
    <scope>NUCLEOTIDE SEQUENCE [LARGE SCALE GENOMIC DNA]</scope>
    <source>
        <strain evidence="6 7">DSM 3380</strain>
    </source>
</reference>
<keyword evidence="2" id="KW-0238">DNA-binding</keyword>
<dbReference type="Pfam" id="PF00392">
    <property type="entry name" value="GntR"/>
    <property type="match status" value="1"/>
</dbReference>
<dbReference type="AlphaFoldDB" id="A0A328F7X2"/>
<dbReference type="PANTHER" id="PTHR43537">
    <property type="entry name" value="TRANSCRIPTIONAL REGULATOR, GNTR FAMILY"/>
    <property type="match status" value="1"/>
</dbReference>
<dbReference type="GO" id="GO:0003700">
    <property type="term" value="F:DNA-binding transcription factor activity"/>
    <property type="evidence" value="ECO:0007669"/>
    <property type="project" value="InterPro"/>
</dbReference>
<dbReference type="Proteomes" id="UP000248798">
    <property type="component" value="Unassembled WGS sequence"/>
</dbReference>
<dbReference type="InterPro" id="IPR000524">
    <property type="entry name" value="Tscrpt_reg_HTH_GntR"/>
</dbReference>
<keyword evidence="1" id="KW-0805">Transcription regulation</keyword>
<evidence type="ECO:0000313" key="7">
    <source>
        <dbReference type="Proteomes" id="UP000248798"/>
    </source>
</evidence>
<name>A0A328F7X2_9BACT</name>
<evidence type="ECO:0000256" key="3">
    <source>
        <dbReference type="ARBA" id="ARBA00023163"/>
    </source>
</evidence>
<evidence type="ECO:0000256" key="1">
    <source>
        <dbReference type="ARBA" id="ARBA00023015"/>
    </source>
</evidence>
<dbReference type="EMBL" id="QLNI01000038">
    <property type="protein sequence ID" value="RAM00774.1"/>
    <property type="molecule type" value="Genomic_DNA"/>
</dbReference>
<evidence type="ECO:0000313" key="8">
    <source>
        <dbReference type="Proteomes" id="UP000293902"/>
    </source>
</evidence>
<sequence>MNKEIYNTLKNRIIHLDCEPETILKEQELAAEFGVSRTPLRTVLFRLELELVIGAMAFARMSSDQIQRFKKLETECSALKSEKAPKKLSSIDMENKQIFHQAADNPFLAKMSEHLYALTYRLWSFALLSSADEKNRYNEINPDIDKRTCGYHRRQEAVTKSTAHLVPMVEKALDKGVRAKHVLMDSWFSMPSVIADLREHIHVICMLKDHPKWCYEYQGKKLSCPTSMGNRRKNEDEQSSKPKRLLLFPTASRQKLFLFLVIKNLADWHFCRQICPSLMKKSFVCTANAGISKSFSKCASNT</sequence>
<evidence type="ECO:0000259" key="4">
    <source>
        <dbReference type="Pfam" id="PF00392"/>
    </source>
</evidence>
<organism evidence="6 7">
    <name type="scientific">Desulfobacter hydrogenophilus</name>
    <dbReference type="NCBI Taxonomy" id="2291"/>
    <lineage>
        <taxon>Bacteria</taxon>
        <taxon>Pseudomonadati</taxon>
        <taxon>Thermodesulfobacteriota</taxon>
        <taxon>Desulfobacteria</taxon>
        <taxon>Desulfobacterales</taxon>
        <taxon>Desulfobacteraceae</taxon>
        <taxon>Desulfobacter</taxon>
    </lineage>
</organism>
<proteinExistence type="predicted"/>
<protein>
    <submittedName>
        <fullName evidence="5">GntR family transcriptional regulator</fullName>
    </submittedName>
</protein>